<dbReference type="InterPro" id="IPR036046">
    <property type="entry name" value="Acylphosphatase-like_dom_sf"/>
</dbReference>
<accession>A0A0F3ILD2</accession>
<dbReference type="SUPFAM" id="SSF54975">
    <property type="entry name" value="Acylphosphatase/BLUF domain-like"/>
    <property type="match status" value="1"/>
</dbReference>
<dbReference type="GO" id="GO:0009882">
    <property type="term" value="F:blue light photoreceptor activity"/>
    <property type="evidence" value="ECO:0007669"/>
    <property type="project" value="InterPro"/>
</dbReference>
<evidence type="ECO:0000313" key="2">
    <source>
        <dbReference type="EMBL" id="KJV06389.1"/>
    </source>
</evidence>
<comment type="caution">
    <text evidence="2">The sequence shown here is derived from an EMBL/GenBank/DDBJ whole genome shotgun (WGS) entry which is preliminary data.</text>
</comment>
<evidence type="ECO:0000313" key="3">
    <source>
        <dbReference type="Proteomes" id="UP000033684"/>
    </source>
</evidence>
<reference evidence="3" key="1">
    <citation type="submission" date="2015-03" db="EMBL/GenBank/DDBJ databases">
        <title>Draft genome sequence of a novel methanotroph (Sn10-6) isolated from flooded ricefield rhizosphere in India.</title>
        <authorList>
            <person name="Pandit P.S."/>
            <person name="Pore S.D."/>
            <person name="Arora P."/>
            <person name="Kapse N.G."/>
            <person name="Dhakephalkar P.K."/>
            <person name="Rahalkar M.C."/>
        </authorList>
    </citation>
    <scope>NUCLEOTIDE SEQUENCE [LARGE SCALE GENOMIC DNA]</scope>
    <source>
        <strain evidence="3">Sn10-6</strain>
    </source>
</reference>
<proteinExistence type="predicted"/>
<dbReference type="GO" id="GO:0071949">
    <property type="term" value="F:FAD binding"/>
    <property type="evidence" value="ECO:0007669"/>
    <property type="project" value="InterPro"/>
</dbReference>
<dbReference type="AlphaFoldDB" id="A0A0F3ILD2"/>
<dbReference type="Pfam" id="PF04940">
    <property type="entry name" value="BLUF"/>
    <property type="match status" value="1"/>
</dbReference>
<evidence type="ECO:0000259" key="1">
    <source>
        <dbReference type="PROSITE" id="PS50925"/>
    </source>
</evidence>
<keyword evidence="3" id="KW-1185">Reference proteome</keyword>
<sequence>MIRMLYLSQAAIGITKEQVKNILEVSQRNNTRLGVTGVLVHGGNLFVQVLEGPETTVLKQYVKIIDDRRHSDCRIIHISPANERMFQNWSMGNIESDPLEFQHVRGLLTHRLESVNSKEFAATMREFLKVLNSNPQ</sequence>
<dbReference type="InterPro" id="IPR007024">
    <property type="entry name" value="BLUF_domain"/>
</dbReference>
<protein>
    <submittedName>
        <fullName evidence="2">Blue light sensor protein</fullName>
    </submittedName>
</protein>
<dbReference type="RefSeq" id="WP_045779361.1">
    <property type="nucleotide sequence ID" value="NZ_LAJX01000115.1"/>
</dbReference>
<organism evidence="2 3">
    <name type="scientific">Methylocucumis oryzae</name>
    <dbReference type="NCBI Taxonomy" id="1632867"/>
    <lineage>
        <taxon>Bacteria</taxon>
        <taxon>Pseudomonadati</taxon>
        <taxon>Pseudomonadota</taxon>
        <taxon>Gammaproteobacteria</taxon>
        <taxon>Methylococcales</taxon>
        <taxon>Methylococcaceae</taxon>
        <taxon>Methylocucumis</taxon>
    </lineage>
</organism>
<dbReference type="SMART" id="SM01034">
    <property type="entry name" value="BLUF"/>
    <property type="match status" value="1"/>
</dbReference>
<gene>
    <name evidence="2" type="ORF">VZ94_11560</name>
</gene>
<name>A0A0F3ILD2_9GAMM</name>
<reference evidence="2 3" key="2">
    <citation type="journal article" date="2016" name="Microb. Ecol.">
        <title>Genome Characteristics of a Novel Type I Methanotroph (Sn10-6) Isolated from a Flooded Indian Rice Field.</title>
        <authorList>
            <person name="Rahalkar M.C."/>
            <person name="Pandit P.S."/>
            <person name="Dhakephalkar P.K."/>
            <person name="Pore S."/>
            <person name="Arora P."/>
            <person name="Kapse N."/>
        </authorList>
    </citation>
    <scope>NUCLEOTIDE SEQUENCE [LARGE SCALE GENOMIC DNA]</scope>
    <source>
        <strain evidence="2 3">Sn10-6</strain>
    </source>
</reference>
<dbReference type="Gene3D" id="3.30.70.100">
    <property type="match status" value="1"/>
</dbReference>
<feature type="domain" description="BLUF" evidence="1">
    <location>
        <begin position="1"/>
        <end position="92"/>
    </location>
</feature>
<dbReference type="Proteomes" id="UP000033684">
    <property type="component" value="Unassembled WGS sequence"/>
</dbReference>
<dbReference type="OrthoDB" id="557705at2"/>
<dbReference type="PROSITE" id="PS50925">
    <property type="entry name" value="BLUF"/>
    <property type="match status" value="1"/>
</dbReference>
<dbReference type="EMBL" id="LAJX01000115">
    <property type="protein sequence ID" value="KJV06389.1"/>
    <property type="molecule type" value="Genomic_DNA"/>
</dbReference>